<dbReference type="Proteomes" id="UP000677228">
    <property type="component" value="Unassembled WGS sequence"/>
</dbReference>
<gene>
    <name evidence="2" type="ORF">OVA965_LOCUS1631</name>
    <name evidence="3" type="ORF">TMI583_LOCUS1631</name>
</gene>
<feature type="domain" description="CH-like" evidence="1">
    <location>
        <begin position="5"/>
        <end position="103"/>
    </location>
</feature>
<dbReference type="InterPro" id="IPR052634">
    <property type="entry name" value="Sperm_flagellar-bone_growth"/>
</dbReference>
<dbReference type="Pfam" id="PF06294">
    <property type="entry name" value="CH_2"/>
    <property type="match status" value="1"/>
</dbReference>
<dbReference type="Proteomes" id="UP000682733">
    <property type="component" value="Unassembled WGS sequence"/>
</dbReference>
<evidence type="ECO:0000313" key="2">
    <source>
        <dbReference type="EMBL" id="CAF0744308.1"/>
    </source>
</evidence>
<organism evidence="2 4">
    <name type="scientific">Didymodactylos carnosus</name>
    <dbReference type="NCBI Taxonomy" id="1234261"/>
    <lineage>
        <taxon>Eukaryota</taxon>
        <taxon>Metazoa</taxon>
        <taxon>Spiralia</taxon>
        <taxon>Gnathifera</taxon>
        <taxon>Rotifera</taxon>
        <taxon>Eurotatoria</taxon>
        <taxon>Bdelloidea</taxon>
        <taxon>Philodinida</taxon>
        <taxon>Philodinidae</taxon>
        <taxon>Didymodactylos</taxon>
    </lineage>
</organism>
<protein>
    <recommendedName>
        <fullName evidence="1">CH-like domain-containing protein</fullName>
    </recommendedName>
</protein>
<proteinExistence type="predicted"/>
<dbReference type="InterPro" id="IPR036872">
    <property type="entry name" value="CH_dom_sf"/>
</dbReference>
<sequence length="144" mass="16257">MSEILIGWLNNEVQLSKKIESTMNLAAEFANGYLFGEVANKFGLQDDFSLFSQSKNSSAQLNNFTRLERTLHLLEIPFNTGTARHIMTQERGAASQLLYQLYTALNRKKKRNLTGTAMETMTAPATKILAQAESLTYQNVKQFE</sequence>
<dbReference type="PANTHER" id="PTHR14919:SF0">
    <property type="entry name" value="SPERM FLAGELLAR PROTEIN 2"/>
    <property type="match status" value="1"/>
</dbReference>
<evidence type="ECO:0000259" key="1">
    <source>
        <dbReference type="Pfam" id="PF06294"/>
    </source>
</evidence>
<dbReference type="AlphaFoldDB" id="A0A8S2CQQ6"/>
<feature type="non-terminal residue" evidence="2">
    <location>
        <position position="144"/>
    </location>
</feature>
<dbReference type="PANTHER" id="PTHR14919">
    <property type="entry name" value="KPL2-RELATED"/>
    <property type="match status" value="1"/>
</dbReference>
<dbReference type="EMBL" id="CAJOBA010000312">
    <property type="protein sequence ID" value="CAF3522162.1"/>
    <property type="molecule type" value="Genomic_DNA"/>
</dbReference>
<name>A0A8S2CQQ6_9BILA</name>
<evidence type="ECO:0000313" key="3">
    <source>
        <dbReference type="EMBL" id="CAF3522162.1"/>
    </source>
</evidence>
<reference evidence="2" key="1">
    <citation type="submission" date="2021-02" db="EMBL/GenBank/DDBJ databases">
        <authorList>
            <person name="Nowell W R."/>
        </authorList>
    </citation>
    <scope>NUCLEOTIDE SEQUENCE</scope>
</reference>
<accession>A0A8S2CQQ6</accession>
<dbReference type="InterPro" id="IPR010441">
    <property type="entry name" value="CH_2"/>
</dbReference>
<dbReference type="Gene3D" id="1.10.418.10">
    <property type="entry name" value="Calponin-like domain"/>
    <property type="match status" value="1"/>
</dbReference>
<evidence type="ECO:0000313" key="4">
    <source>
        <dbReference type="Proteomes" id="UP000677228"/>
    </source>
</evidence>
<dbReference type="GO" id="GO:0005737">
    <property type="term" value="C:cytoplasm"/>
    <property type="evidence" value="ECO:0007669"/>
    <property type="project" value="UniProtKB-ARBA"/>
</dbReference>
<comment type="caution">
    <text evidence="2">The sequence shown here is derived from an EMBL/GenBank/DDBJ whole genome shotgun (WGS) entry which is preliminary data.</text>
</comment>
<dbReference type="EMBL" id="CAJNOK010000312">
    <property type="protein sequence ID" value="CAF0744308.1"/>
    <property type="molecule type" value="Genomic_DNA"/>
</dbReference>